<dbReference type="InterPro" id="IPR007224">
    <property type="entry name" value="TIF_Rrn11"/>
</dbReference>
<accession>A0A6G1J2C5</accession>
<gene>
    <name evidence="2" type="ORF">K458DRAFT_302754</name>
</gene>
<dbReference type="GO" id="GO:0017025">
    <property type="term" value="F:TBP-class protein binding"/>
    <property type="evidence" value="ECO:0007669"/>
    <property type="project" value="TreeGrafter"/>
</dbReference>
<dbReference type="PANTHER" id="PTHR28244:SF1">
    <property type="entry name" value="RNA POLYMERASE I-SPECIFIC TRANSCRIPTION INITIATION FACTOR RRN11"/>
    <property type="match status" value="1"/>
</dbReference>
<sequence length="413" mass="46687">MQHFATHLQPGQQTTRSLRAGQYRNAIKRKRDQDSEEPPEAAGGDASNTQPPASSDPSEIAQRRVAGVLPDDEFDVPGPPFPHSAARASKDYLNHAKAQQELAGLEPAVYAAGTTSKSQAVDGKREKPVLRKTHLDVLSTVLHRCLLEGDYDRAARAWGMILRTQVAGEPIDPRNHARWGIGAEVLLRRQPRNESDYIQNEQHGEHGADDEQSPRLENRLFTEEGFELARDYYERFIVQYPNRKMAPHAIDDRTFYPPLFSIWIRSGDTTMTSEDARAREAAIQDEELALAREICERLDQLVVSPPFDKHAQLLLLRGNVGLWISDLIIGNPKLRQQDDDNDWNMDTSEDDHSAFESTSEALRKHEDSLRELQRAQEFFHRAKTNGSRNAVSAKSSVETKVHELTKQMARLYG</sequence>
<dbReference type="GO" id="GO:0042790">
    <property type="term" value="P:nucleolar large rRNA transcription by RNA polymerase I"/>
    <property type="evidence" value="ECO:0007669"/>
    <property type="project" value="TreeGrafter"/>
</dbReference>
<dbReference type="Proteomes" id="UP000799291">
    <property type="component" value="Unassembled WGS sequence"/>
</dbReference>
<reference evidence="2" key="1">
    <citation type="journal article" date="2020" name="Stud. Mycol.">
        <title>101 Dothideomycetes genomes: a test case for predicting lifestyles and emergence of pathogens.</title>
        <authorList>
            <person name="Haridas S."/>
            <person name="Albert R."/>
            <person name="Binder M."/>
            <person name="Bloem J."/>
            <person name="Labutti K."/>
            <person name="Salamov A."/>
            <person name="Andreopoulos B."/>
            <person name="Baker S."/>
            <person name="Barry K."/>
            <person name="Bills G."/>
            <person name="Bluhm B."/>
            <person name="Cannon C."/>
            <person name="Castanera R."/>
            <person name="Culley D."/>
            <person name="Daum C."/>
            <person name="Ezra D."/>
            <person name="Gonzalez J."/>
            <person name="Henrissat B."/>
            <person name="Kuo A."/>
            <person name="Liang C."/>
            <person name="Lipzen A."/>
            <person name="Lutzoni F."/>
            <person name="Magnuson J."/>
            <person name="Mondo S."/>
            <person name="Nolan M."/>
            <person name="Ohm R."/>
            <person name="Pangilinan J."/>
            <person name="Park H.-J."/>
            <person name="Ramirez L."/>
            <person name="Alfaro M."/>
            <person name="Sun H."/>
            <person name="Tritt A."/>
            <person name="Yoshinaga Y."/>
            <person name="Zwiers L.-H."/>
            <person name="Turgeon B."/>
            <person name="Goodwin S."/>
            <person name="Spatafora J."/>
            <person name="Crous P."/>
            <person name="Grigoriev I."/>
        </authorList>
    </citation>
    <scope>NUCLEOTIDE SEQUENCE</scope>
    <source>
        <strain evidence="2">CBS 122367</strain>
    </source>
</reference>
<proteinExistence type="predicted"/>
<evidence type="ECO:0000313" key="2">
    <source>
        <dbReference type="EMBL" id="KAF2684360.1"/>
    </source>
</evidence>
<dbReference type="OrthoDB" id="2159786at2759"/>
<feature type="region of interest" description="Disordered" evidence="1">
    <location>
        <begin position="335"/>
        <end position="356"/>
    </location>
</feature>
<dbReference type="AlphaFoldDB" id="A0A6G1J2C5"/>
<dbReference type="Pfam" id="PF04090">
    <property type="entry name" value="Rrn11"/>
    <property type="match status" value="1"/>
</dbReference>
<protein>
    <submittedName>
        <fullName evidence="2">Uncharacterized protein</fullName>
    </submittedName>
</protein>
<dbReference type="GO" id="GO:0070860">
    <property type="term" value="C:RNA polymerase I core factor complex"/>
    <property type="evidence" value="ECO:0007669"/>
    <property type="project" value="TreeGrafter"/>
</dbReference>
<dbReference type="PANTHER" id="PTHR28244">
    <property type="entry name" value="RNA POLYMERASE I-SPECIFIC TRANSCRIPTION INITIATION FACTOR RRN11"/>
    <property type="match status" value="1"/>
</dbReference>
<feature type="compositionally biased region" description="Acidic residues" evidence="1">
    <location>
        <begin position="339"/>
        <end position="349"/>
    </location>
</feature>
<feature type="region of interest" description="Disordered" evidence="1">
    <location>
        <begin position="1"/>
        <end position="65"/>
    </location>
</feature>
<dbReference type="GO" id="GO:0001164">
    <property type="term" value="F:RNA polymerase I core promoter sequence-specific DNA binding"/>
    <property type="evidence" value="ECO:0007669"/>
    <property type="project" value="InterPro"/>
</dbReference>
<dbReference type="GO" id="GO:0001181">
    <property type="term" value="F:RNA polymerase I general transcription initiation factor activity"/>
    <property type="evidence" value="ECO:0007669"/>
    <property type="project" value="InterPro"/>
</dbReference>
<evidence type="ECO:0000313" key="3">
    <source>
        <dbReference type="Proteomes" id="UP000799291"/>
    </source>
</evidence>
<feature type="compositionally biased region" description="Polar residues" evidence="1">
    <location>
        <begin position="46"/>
        <end position="57"/>
    </location>
</feature>
<name>A0A6G1J2C5_9PLEO</name>
<evidence type="ECO:0000256" key="1">
    <source>
        <dbReference type="SAM" id="MobiDB-lite"/>
    </source>
</evidence>
<dbReference type="InterPro" id="IPR053029">
    <property type="entry name" value="RNA_pol_I-specific_init_factor"/>
</dbReference>
<dbReference type="EMBL" id="MU005581">
    <property type="protein sequence ID" value="KAF2684360.1"/>
    <property type="molecule type" value="Genomic_DNA"/>
</dbReference>
<keyword evidence="3" id="KW-1185">Reference proteome</keyword>
<organism evidence="2 3">
    <name type="scientific">Lentithecium fluviatile CBS 122367</name>
    <dbReference type="NCBI Taxonomy" id="1168545"/>
    <lineage>
        <taxon>Eukaryota</taxon>
        <taxon>Fungi</taxon>
        <taxon>Dikarya</taxon>
        <taxon>Ascomycota</taxon>
        <taxon>Pezizomycotina</taxon>
        <taxon>Dothideomycetes</taxon>
        <taxon>Pleosporomycetidae</taxon>
        <taxon>Pleosporales</taxon>
        <taxon>Massarineae</taxon>
        <taxon>Lentitheciaceae</taxon>
        <taxon>Lentithecium</taxon>
    </lineage>
</organism>